<gene>
    <name evidence="1" type="ordered locus">Veis_3042</name>
</gene>
<dbReference type="GO" id="GO:0019670">
    <property type="term" value="P:anaerobic L-glutamate catabolic process"/>
    <property type="evidence" value="ECO:0007669"/>
    <property type="project" value="InterPro"/>
</dbReference>
<evidence type="ECO:0000313" key="2">
    <source>
        <dbReference type="Proteomes" id="UP000000374"/>
    </source>
</evidence>
<reference evidence="2" key="1">
    <citation type="submission" date="2006-12" db="EMBL/GenBank/DDBJ databases">
        <title>Complete sequence of chromosome 1 of Verminephrobacter eiseniae EF01-2.</title>
        <authorList>
            <person name="Copeland A."/>
            <person name="Lucas S."/>
            <person name="Lapidus A."/>
            <person name="Barry K."/>
            <person name="Detter J.C."/>
            <person name="Glavina del Rio T."/>
            <person name="Dalin E."/>
            <person name="Tice H."/>
            <person name="Pitluck S."/>
            <person name="Chertkov O."/>
            <person name="Brettin T."/>
            <person name="Bruce D."/>
            <person name="Han C."/>
            <person name="Tapia R."/>
            <person name="Gilna P."/>
            <person name="Schmutz J."/>
            <person name="Larimer F."/>
            <person name="Land M."/>
            <person name="Hauser L."/>
            <person name="Kyrpides N."/>
            <person name="Kim E."/>
            <person name="Stahl D."/>
            <person name="Richardson P."/>
        </authorList>
    </citation>
    <scope>NUCLEOTIDE SEQUENCE [LARGE SCALE GENOMIC DNA]</scope>
    <source>
        <strain evidence="2">EF01-2</strain>
    </source>
</reference>
<dbReference type="STRING" id="391735.Veis_3042"/>
<dbReference type="EMBL" id="CP000542">
    <property type="protein sequence ID" value="ABM58775.1"/>
    <property type="molecule type" value="Genomic_DNA"/>
</dbReference>
<dbReference type="Gene3D" id="3.90.970.10">
    <property type="match status" value="1"/>
</dbReference>
<dbReference type="InterPro" id="IPR016176">
    <property type="entry name" value="Cbl-dep_enz_cat"/>
</dbReference>
<protein>
    <submittedName>
        <fullName evidence="1">Uncharacterized protein</fullName>
    </submittedName>
</protein>
<dbReference type="GO" id="GO:0016866">
    <property type="term" value="F:intramolecular transferase activity"/>
    <property type="evidence" value="ECO:0007669"/>
    <property type="project" value="InterPro"/>
</dbReference>
<dbReference type="SUPFAM" id="SSF51703">
    <property type="entry name" value="Cobalamin (vitamin B12)-dependent enzymes"/>
    <property type="match status" value="1"/>
</dbReference>
<dbReference type="Proteomes" id="UP000000374">
    <property type="component" value="Chromosome"/>
</dbReference>
<dbReference type="InterPro" id="IPR014714">
    <property type="entry name" value="Glu_mut_E_C_dom_sf"/>
</dbReference>
<evidence type="ECO:0000313" key="1">
    <source>
        <dbReference type="EMBL" id="ABM58775.1"/>
    </source>
</evidence>
<organism evidence="1 2">
    <name type="scientific">Verminephrobacter eiseniae (strain EF01-2)</name>
    <dbReference type="NCBI Taxonomy" id="391735"/>
    <lineage>
        <taxon>Bacteria</taxon>
        <taxon>Pseudomonadati</taxon>
        <taxon>Pseudomonadota</taxon>
        <taxon>Betaproteobacteria</taxon>
        <taxon>Burkholderiales</taxon>
        <taxon>Comamonadaceae</taxon>
        <taxon>Verminephrobacter</taxon>
    </lineage>
</organism>
<proteinExistence type="predicted"/>
<accession>A1WMB8</accession>
<dbReference type="GO" id="GO:0031419">
    <property type="term" value="F:cobalamin binding"/>
    <property type="evidence" value="ECO:0007669"/>
    <property type="project" value="InterPro"/>
</dbReference>
<name>A1WMB8_VEREI</name>
<dbReference type="AlphaFoldDB" id="A1WMB8"/>
<sequence length="80" mass="8934">MNIFPASLAARGEVMPVRDSRGAVRFARTGGLPFSPRVKVAATCRLDADHHDRRIANEVLESLFYFSKRSAEAARSEEDR</sequence>
<dbReference type="RefSeq" id="WP_011810770.1">
    <property type="nucleotide sequence ID" value="NC_008786.1"/>
</dbReference>
<dbReference type="KEGG" id="vei:Veis_3042"/>
<dbReference type="HOGENOM" id="CLU_2588758_0_0_4"/>
<keyword evidence="2" id="KW-1185">Reference proteome</keyword>
<dbReference type="eggNOG" id="COG4865">
    <property type="taxonomic scope" value="Bacteria"/>
</dbReference>
<dbReference type="GeneID" id="76461508"/>
<dbReference type="OrthoDB" id="5332339at2"/>